<dbReference type="PROSITE" id="PS50975">
    <property type="entry name" value="ATP_GRASP"/>
    <property type="match status" value="1"/>
</dbReference>
<dbReference type="RefSeq" id="WP_151107663.1">
    <property type="nucleotide sequence ID" value="NZ_WAEM01000004.1"/>
</dbReference>
<dbReference type="Proteomes" id="UP000490922">
    <property type="component" value="Unassembled WGS sequence"/>
</dbReference>
<dbReference type="InterPro" id="IPR013815">
    <property type="entry name" value="ATP_grasp_subdomain_1"/>
</dbReference>
<dbReference type="NCBIfam" id="NF009402">
    <property type="entry name" value="PRK12767.1-1"/>
    <property type="match status" value="1"/>
</dbReference>
<reference evidence="3 4" key="1">
    <citation type="submission" date="2019-09" db="EMBL/GenBank/DDBJ databases">
        <title>Flavobacterium sp. nov., isolated from glacier ice.</title>
        <authorList>
            <person name="Liu Q."/>
        </authorList>
    </citation>
    <scope>NUCLEOTIDE SEQUENCE [LARGE SCALE GENOMIC DNA]</scope>
    <source>
        <strain evidence="3 4">NBRC 112527</strain>
    </source>
</reference>
<protein>
    <submittedName>
        <fullName evidence="3">ATP-grasp domain-containing protein</fullName>
    </submittedName>
</protein>
<sequence length="349" mass="39887">MIKNVLVTGAGALLGQGILRLLQISDFPKKIFTADPDPRSSGHWLGDYALTLPKVNEDNYSKVVEEIIVKYKIDAVLVGTDVELPFFAKHKDIFLKKYNCKVVVSSEEVITIANNKFLTSSFLEENNFPYPFSVMANNKSKLLEIEEKLGFPLFAKPFDGARSLGIMKIENHEELMAIYHPESNLVVQQFLSESEGEFTSGCIVVDGKCKAIVTLKRDLRDGNTYRAYIDEETSKYDSFIIPIAEKLNPDGPVNFQFRIFNGKPVIFEINGRFSGTTPLRHFFGFNEVEELLKYYFFGTEINKPILKNGLVLRTWSDVFVDEKEFNTLKKEGEYENLKPDFYNFSLKNR</sequence>
<evidence type="ECO:0000256" key="1">
    <source>
        <dbReference type="PROSITE-ProRule" id="PRU00409"/>
    </source>
</evidence>
<evidence type="ECO:0000313" key="4">
    <source>
        <dbReference type="Proteomes" id="UP000490922"/>
    </source>
</evidence>
<dbReference type="Gene3D" id="3.30.1490.20">
    <property type="entry name" value="ATP-grasp fold, A domain"/>
    <property type="match status" value="1"/>
</dbReference>
<dbReference type="OrthoDB" id="650389at2"/>
<dbReference type="PANTHER" id="PTHR21621">
    <property type="entry name" value="RIBOSOMAL PROTEIN S6 MODIFICATION PROTEIN"/>
    <property type="match status" value="1"/>
</dbReference>
<name>A0A7J5AE46_9FLAO</name>
<dbReference type="PANTHER" id="PTHR21621:SF0">
    <property type="entry name" value="BETA-CITRYLGLUTAMATE SYNTHASE B-RELATED"/>
    <property type="match status" value="1"/>
</dbReference>
<dbReference type="Gene3D" id="3.30.470.20">
    <property type="entry name" value="ATP-grasp fold, B domain"/>
    <property type="match status" value="1"/>
</dbReference>
<feature type="domain" description="ATP-grasp" evidence="2">
    <location>
        <begin position="120"/>
        <end position="296"/>
    </location>
</feature>
<dbReference type="InterPro" id="IPR048764">
    <property type="entry name" value="PylC_N"/>
</dbReference>
<dbReference type="GO" id="GO:0046872">
    <property type="term" value="F:metal ion binding"/>
    <property type="evidence" value="ECO:0007669"/>
    <property type="project" value="InterPro"/>
</dbReference>
<evidence type="ECO:0000313" key="3">
    <source>
        <dbReference type="EMBL" id="KAB1155844.1"/>
    </source>
</evidence>
<dbReference type="GO" id="GO:0005737">
    <property type="term" value="C:cytoplasm"/>
    <property type="evidence" value="ECO:0007669"/>
    <property type="project" value="TreeGrafter"/>
</dbReference>
<dbReference type="SUPFAM" id="SSF56059">
    <property type="entry name" value="Glutathione synthetase ATP-binding domain-like"/>
    <property type="match status" value="1"/>
</dbReference>
<keyword evidence="4" id="KW-1185">Reference proteome</keyword>
<evidence type="ECO:0000259" key="2">
    <source>
        <dbReference type="PROSITE" id="PS50975"/>
    </source>
</evidence>
<accession>A0A7J5AE46</accession>
<dbReference type="Pfam" id="PF15632">
    <property type="entry name" value="ATPgrasp_Ter"/>
    <property type="match status" value="1"/>
</dbReference>
<dbReference type="AlphaFoldDB" id="A0A7J5AE46"/>
<dbReference type="Gene3D" id="3.40.50.20">
    <property type="match status" value="1"/>
</dbReference>
<dbReference type="GO" id="GO:0005524">
    <property type="term" value="F:ATP binding"/>
    <property type="evidence" value="ECO:0007669"/>
    <property type="project" value="UniProtKB-UniRule"/>
</dbReference>
<comment type="caution">
    <text evidence="3">The sequence shown here is derived from an EMBL/GenBank/DDBJ whole genome shotgun (WGS) entry which is preliminary data.</text>
</comment>
<dbReference type="GO" id="GO:0009432">
    <property type="term" value="P:SOS response"/>
    <property type="evidence" value="ECO:0007669"/>
    <property type="project" value="TreeGrafter"/>
</dbReference>
<dbReference type="InterPro" id="IPR011761">
    <property type="entry name" value="ATP-grasp"/>
</dbReference>
<dbReference type="GO" id="GO:0018169">
    <property type="term" value="F:ribosomal S6-glutamic acid ligase activity"/>
    <property type="evidence" value="ECO:0007669"/>
    <property type="project" value="TreeGrafter"/>
</dbReference>
<keyword evidence="1" id="KW-0067">ATP-binding</keyword>
<keyword evidence="1" id="KW-0547">Nucleotide-binding</keyword>
<proteinExistence type="predicted"/>
<dbReference type="EMBL" id="WAEM01000004">
    <property type="protein sequence ID" value="KAB1155844.1"/>
    <property type="molecule type" value="Genomic_DNA"/>
</dbReference>
<organism evidence="3 4">
    <name type="scientific">Flavobacterium luteum</name>
    <dbReference type="NCBI Taxonomy" id="2026654"/>
    <lineage>
        <taxon>Bacteria</taxon>
        <taxon>Pseudomonadati</taxon>
        <taxon>Bacteroidota</taxon>
        <taxon>Flavobacteriia</taxon>
        <taxon>Flavobacteriales</taxon>
        <taxon>Flavobacteriaceae</taxon>
        <taxon>Flavobacterium</taxon>
    </lineage>
</organism>
<dbReference type="Pfam" id="PF21360">
    <property type="entry name" value="PylC-like_N"/>
    <property type="match status" value="1"/>
</dbReference>
<gene>
    <name evidence="3" type="ORF">F6464_09985</name>
</gene>